<proteinExistence type="predicted"/>
<dbReference type="Proteomes" id="UP000006726">
    <property type="component" value="Chromosome 5"/>
</dbReference>
<dbReference type="OrthoDB" id="342583at2759"/>
<dbReference type="OMA" id="KERYHNG"/>
<gene>
    <name evidence="1" type="ORF">cgd5_80</name>
</gene>
<keyword evidence="2" id="KW-1185">Reference proteome</keyword>
<sequence length="496" mass="59602">NKILNMSELYNKIDKPENSTDSLIFNEYSNEFNYPEVDSAIKKAHYFDRIETERNMIYLEEMINNFQKNTEVLDHLETKKISNEISKDKKMICSMLYDIPNFVKQLSNHNQGDSESEYDCLSFESSEFQNKENEINQNINLNTNKYKYLIFKERYHNGNYYDKYGRFCGFFNNGIFHSFYYYYQQYLNSNNFLNEINENETSLSLKESENTFNHQVQDYNQEYYSQENEIKPELEEYEHKIDCNEKNKNTQIISDFQGSHLKECKQMSKIQEILISEIKEYQNRICKEEAFDNENLKFFGYNTESNLEILIENQKNHEQKQNAKSLFQIISKEELKYIYCIILKFIYQSKTKYCQEKAFTEIPLINSLLNLNKESSEINLLRENCENENVDYESSELCNKEQQNKILISQNEFVEYNHHQFEYIKLINEIGGIPNDKQPCMEEINQDLEKVRDDELEQREIEEHSNLQILDFENILDFDFEDNEIECIGIKKIKLI</sequence>
<evidence type="ECO:0000313" key="1">
    <source>
        <dbReference type="EMBL" id="EAK88272.1"/>
    </source>
</evidence>
<evidence type="ECO:0000313" key="2">
    <source>
        <dbReference type="Proteomes" id="UP000006726"/>
    </source>
</evidence>
<protein>
    <submittedName>
        <fullName evidence="1">Uncharacterized protein</fullName>
    </submittedName>
</protein>
<name>Q5CS63_CRYPI</name>
<comment type="caution">
    <text evidence="1">The sequence shown here is derived from an EMBL/GenBank/DDBJ whole genome shotgun (WGS) entry which is preliminary data.</text>
</comment>
<reference evidence="1 2" key="1">
    <citation type="journal article" date="2004" name="Science">
        <title>Complete genome sequence of the apicomplexan, Cryptosporidium parvum.</title>
        <authorList>
            <person name="Abrahamsen M.S."/>
            <person name="Templeton T.J."/>
            <person name="Enomoto S."/>
            <person name="Abrahante J.E."/>
            <person name="Zhu G."/>
            <person name="Lancto C.A."/>
            <person name="Deng M."/>
            <person name="Liu C."/>
            <person name="Widmer G."/>
            <person name="Tzipori S."/>
            <person name="Buck G.A."/>
            <person name="Xu P."/>
            <person name="Bankier A.T."/>
            <person name="Dear P.H."/>
            <person name="Konfortov B.A."/>
            <person name="Spriggs H.F."/>
            <person name="Iyer L."/>
            <person name="Anantharaman V."/>
            <person name="Aravind L."/>
            <person name="Kapur V."/>
        </authorList>
    </citation>
    <scope>NUCLEOTIDE SEQUENCE [LARGE SCALE GENOMIC DNA]</scope>
    <source>
        <strain evidence="2">Iowa II</strain>
    </source>
</reference>
<feature type="non-terminal residue" evidence="1">
    <location>
        <position position="1"/>
    </location>
</feature>
<dbReference type="GeneID" id="3373319"/>
<dbReference type="KEGG" id="cpv:cgd5_80"/>
<organism evidence="1 2">
    <name type="scientific">Cryptosporidium parvum (strain Iowa II)</name>
    <dbReference type="NCBI Taxonomy" id="353152"/>
    <lineage>
        <taxon>Eukaryota</taxon>
        <taxon>Sar</taxon>
        <taxon>Alveolata</taxon>
        <taxon>Apicomplexa</taxon>
        <taxon>Conoidasida</taxon>
        <taxon>Coccidia</taxon>
        <taxon>Eucoccidiorida</taxon>
        <taxon>Eimeriorina</taxon>
        <taxon>Cryptosporidiidae</taxon>
        <taxon>Cryptosporidium</taxon>
    </lineage>
</organism>
<accession>Q5CS63</accession>
<dbReference type="RefSeq" id="XP_625973.1">
    <property type="nucleotide sequence ID" value="XM_625973.1"/>
</dbReference>
<dbReference type="InParanoid" id="Q5CS63"/>
<dbReference type="AlphaFoldDB" id="Q5CS63"/>
<dbReference type="EMBL" id="AAEE01000007">
    <property type="protein sequence ID" value="EAK88272.1"/>
    <property type="molecule type" value="Genomic_DNA"/>
</dbReference>